<dbReference type="eggNOG" id="COG0614">
    <property type="taxonomic scope" value="Bacteria"/>
</dbReference>
<dbReference type="PANTHER" id="PTHR30535:SF34">
    <property type="entry name" value="MOLYBDATE-BINDING PROTEIN MOLA"/>
    <property type="match status" value="1"/>
</dbReference>
<feature type="signal peptide" evidence="1">
    <location>
        <begin position="1"/>
        <end position="25"/>
    </location>
</feature>
<feature type="domain" description="Fe/B12 periplasmic-binding" evidence="2">
    <location>
        <begin position="34"/>
        <end position="292"/>
    </location>
</feature>
<accession>M1PGW2</accession>
<dbReference type="PROSITE" id="PS50983">
    <property type="entry name" value="FE_B12_PBP"/>
    <property type="match status" value="1"/>
</dbReference>
<keyword evidence="1" id="KW-0732">Signal</keyword>
<evidence type="ECO:0000313" key="4">
    <source>
        <dbReference type="Proteomes" id="UP000011721"/>
    </source>
</evidence>
<evidence type="ECO:0000259" key="2">
    <source>
        <dbReference type="PROSITE" id="PS50983"/>
    </source>
</evidence>
<dbReference type="PATRIC" id="fig|1167006.5.peg.2529"/>
<dbReference type="PANTHER" id="PTHR30535">
    <property type="entry name" value="VITAMIN B12-BINDING PROTEIN"/>
    <property type="match status" value="1"/>
</dbReference>
<keyword evidence="4" id="KW-1185">Reference proteome</keyword>
<sequence>MLNILRLLILVTLIHSALSCSPLHGSDTKPSFSRIISLYPAHTENLADLGITGELIGIATSDTYPPEILSKQRFSHRDNAEKFIAAGPDLVLIRPMIANAVPQLIDQLKEAGITVISLQPRSIDEMLAYWIQLGSLTGRNTAAAQMVAEFNNELQKIHQATQMVPLQNRPKVYFESIHSKMKTFSPTSIAIFALEQAGGINIATDATARRDTNIAAYGKERILFHADEIDFFLAQEGRMNRVTTQQIAEEPGFLAIRAIREGKISLVDEQLVSRPTRRILEGIKQIRAILYQ</sequence>
<dbReference type="InterPro" id="IPR002491">
    <property type="entry name" value="ABC_transptr_periplasmic_BD"/>
</dbReference>
<dbReference type="GO" id="GO:0071281">
    <property type="term" value="P:cellular response to iron ion"/>
    <property type="evidence" value="ECO:0007669"/>
    <property type="project" value="TreeGrafter"/>
</dbReference>
<gene>
    <name evidence="3" type="ordered locus">UWK_02330</name>
</gene>
<protein>
    <submittedName>
        <fullName evidence="3">ABC-type Fe3+-hydroxamate transport system, periplasmic component</fullName>
    </submittedName>
</protein>
<name>M1PGW2_DESSD</name>
<dbReference type="HOGENOM" id="CLU_038034_2_5_7"/>
<dbReference type="EMBL" id="CP003985">
    <property type="protein sequence ID" value="AGF78870.1"/>
    <property type="molecule type" value="Genomic_DNA"/>
</dbReference>
<dbReference type="AlphaFoldDB" id="M1PGW2"/>
<dbReference type="Pfam" id="PF01497">
    <property type="entry name" value="Peripla_BP_2"/>
    <property type="match status" value="1"/>
</dbReference>
<dbReference type="OrthoDB" id="9787772at2"/>
<dbReference type="InterPro" id="IPR050902">
    <property type="entry name" value="ABC_Transporter_SBP"/>
</dbReference>
<dbReference type="SUPFAM" id="SSF53807">
    <property type="entry name" value="Helical backbone' metal receptor"/>
    <property type="match status" value="1"/>
</dbReference>
<dbReference type="Proteomes" id="UP000011721">
    <property type="component" value="Chromosome"/>
</dbReference>
<dbReference type="STRING" id="1167006.UWK_02330"/>
<reference evidence="4" key="1">
    <citation type="journal article" date="2013" name="Stand. Genomic Sci.">
        <title>Complete genome sequence of Desulfocapsa sulfexigens, a marine deltaproteobacterium specialized in disproportionating inorganic sulfur compounds.</title>
        <authorList>
            <person name="Finster K.W."/>
            <person name="Kjeldsen K.U."/>
            <person name="Kube M."/>
            <person name="Reinhardt R."/>
            <person name="Mussmann M."/>
            <person name="Amann R."/>
            <person name="Schreiber L."/>
        </authorList>
    </citation>
    <scope>NUCLEOTIDE SEQUENCE [LARGE SCALE GENOMIC DNA]</scope>
    <source>
        <strain evidence="4">DSM 10523 / SB164P1</strain>
    </source>
</reference>
<dbReference type="PROSITE" id="PS51257">
    <property type="entry name" value="PROKAR_LIPOPROTEIN"/>
    <property type="match status" value="1"/>
</dbReference>
<organism evidence="3 4">
    <name type="scientific">Desulfocapsa sulfexigens (strain DSM 10523 / SB164P1)</name>
    <dbReference type="NCBI Taxonomy" id="1167006"/>
    <lineage>
        <taxon>Bacteria</taxon>
        <taxon>Pseudomonadati</taxon>
        <taxon>Thermodesulfobacteriota</taxon>
        <taxon>Desulfobulbia</taxon>
        <taxon>Desulfobulbales</taxon>
        <taxon>Desulfocapsaceae</taxon>
        <taxon>Desulfocapsa</taxon>
    </lineage>
</organism>
<dbReference type="KEGG" id="dsf:UWK_02330"/>
<proteinExistence type="predicted"/>
<evidence type="ECO:0000256" key="1">
    <source>
        <dbReference type="SAM" id="SignalP"/>
    </source>
</evidence>
<feature type="chain" id="PRO_5004016207" evidence="1">
    <location>
        <begin position="26"/>
        <end position="292"/>
    </location>
</feature>
<evidence type="ECO:0000313" key="3">
    <source>
        <dbReference type="EMBL" id="AGF78870.1"/>
    </source>
</evidence>
<dbReference type="RefSeq" id="WP_015404558.1">
    <property type="nucleotide sequence ID" value="NC_020304.1"/>
</dbReference>
<dbReference type="Gene3D" id="3.40.50.1980">
    <property type="entry name" value="Nitrogenase molybdenum iron protein domain"/>
    <property type="match status" value="2"/>
</dbReference>